<feature type="domain" description="Methyltransferase type 11" evidence="1">
    <location>
        <begin position="22"/>
        <end position="113"/>
    </location>
</feature>
<evidence type="ECO:0000313" key="3">
    <source>
        <dbReference type="Proteomes" id="UP001233999"/>
    </source>
</evidence>
<dbReference type="GO" id="GO:0008757">
    <property type="term" value="F:S-adenosylmethionine-dependent methyltransferase activity"/>
    <property type="evidence" value="ECO:0007669"/>
    <property type="project" value="InterPro"/>
</dbReference>
<dbReference type="InterPro" id="IPR052356">
    <property type="entry name" value="Thiol_S-MT"/>
</dbReference>
<dbReference type="Proteomes" id="UP001233999">
    <property type="component" value="Unassembled WGS sequence"/>
</dbReference>
<accession>A0AAD8A8K5</accession>
<organism evidence="2 3">
    <name type="scientific">Diploptera punctata</name>
    <name type="common">Pacific beetle cockroach</name>
    <dbReference type="NCBI Taxonomy" id="6984"/>
    <lineage>
        <taxon>Eukaryota</taxon>
        <taxon>Metazoa</taxon>
        <taxon>Ecdysozoa</taxon>
        <taxon>Arthropoda</taxon>
        <taxon>Hexapoda</taxon>
        <taxon>Insecta</taxon>
        <taxon>Pterygota</taxon>
        <taxon>Neoptera</taxon>
        <taxon>Polyneoptera</taxon>
        <taxon>Dictyoptera</taxon>
        <taxon>Blattodea</taxon>
        <taxon>Blaberoidea</taxon>
        <taxon>Blaberidae</taxon>
        <taxon>Diplopterinae</taxon>
        <taxon>Diploptera</taxon>
    </lineage>
</organism>
<dbReference type="PANTHER" id="PTHR45036:SF1">
    <property type="entry name" value="METHYLTRANSFERASE LIKE 7A"/>
    <property type="match status" value="1"/>
</dbReference>
<reference evidence="2" key="2">
    <citation type="submission" date="2023-05" db="EMBL/GenBank/DDBJ databases">
        <authorList>
            <person name="Fouks B."/>
        </authorList>
    </citation>
    <scope>NUCLEOTIDE SEQUENCE</scope>
    <source>
        <strain evidence="2">Stay&amp;Tobe</strain>
        <tissue evidence="2">Testes</tissue>
    </source>
</reference>
<evidence type="ECO:0000313" key="2">
    <source>
        <dbReference type="EMBL" id="KAJ9593717.1"/>
    </source>
</evidence>
<sequence length="115" mass="12994">MPLDEILSADWKLMNKGLIRILEIGFRTGENLKYYPKNSHLVIVDRNRYLHSYLESNPHLTSSVQIKKVIISSSENLTDVPDNSVDAVVGTFVLCSVTEIDLLLKDIKRVLVPVS</sequence>
<dbReference type="InterPro" id="IPR013216">
    <property type="entry name" value="Methyltransf_11"/>
</dbReference>
<gene>
    <name evidence="2" type="ORF">L9F63_014765</name>
</gene>
<dbReference type="Pfam" id="PF08241">
    <property type="entry name" value="Methyltransf_11"/>
    <property type="match status" value="1"/>
</dbReference>
<comment type="caution">
    <text evidence="2">The sequence shown here is derived from an EMBL/GenBank/DDBJ whole genome shotgun (WGS) entry which is preliminary data.</text>
</comment>
<dbReference type="EMBL" id="JASPKZ010003413">
    <property type="protein sequence ID" value="KAJ9593717.1"/>
    <property type="molecule type" value="Genomic_DNA"/>
</dbReference>
<name>A0AAD8A8K5_DIPPU</name>
<dbReference type="Gene3D" id="3.40.50.150">
    <property type="entry name" value="Vaccinia Virus protein VP39"/>
    <property type="match status" value="1"/>
</dbReference>
<proteinExistence type="predicted"/>
<dbReference type="SUPFAM" id="SSF53335">
    <property type="entry name" value="S-adenosyl-L-methionine-dependent methyltransferases"/>
    <property type="match status" value="1"/>
</dbReference>
<dbReference type="InterPro" id="IPR029063">
    <property type="entry name" value="SAM-dependent_MTases_sf"/>
</dbReference>
<dbReference type="AlphaFoldDB" id="A0AAD8A8K5"/>
<protein>
    <recommendedName>
        <fullName evidence="1">Methyltransferase type 11 domain-containing protein</fullName>
    </recommendedName>
</protein>
<dbReference type="PANTHER" id="PTHR45036">
    <property type="entry name" value="METHYLTRANSFERASE LIKE 7B"/>
    <property type="match status" value="1"/>
</dbReference>
<evidence type="ECO:0000259" key="1">
    <source>
        <dbReference type="Pfam" id="PF08241"/>
    </source>
</evidence>
<keyword evidence="3" id="KW-1185">Reference proteome</keyword>
<reference evidence="2" key="1">
    <citation type="journal article" date="2023" name="IScience">
        <title>Live-bearing cockroach genome reveals convergent evolutionary mechanisms linked to viviparity in insects and beyond.</title>
        <authorList>
            <person name="Fouks B."/>
            <person name="Harrison M.C."/>
            <person name="Mikhailova A.A."/>
            <person name="Marchal E."/>
            <person name="English S."/>
            <person name="Carruthers M."/>
            <person name="Jennings E.C."/>
            <person name="Chiamaka E.L."/>
            <person name="Frigard R.A."/>
            <person name="Pippel M."/>
            <person name="Attardo G.M."/>
            <person name="Benoit J.B."/>
            <person name="Bornberg-Bauer E."/>
            <person name="Tobe S.S."/>
        </authorList>
    </citation>
    <scope>NUCLEOTIDE SEQUENCE</scope>
    <source>
        <strain evidence="2">Stay&amp;Tobe</strain>
    </source>
</reference>